<dbReference type="InterPro" id="IPR003203">
    <property type="entry name" value="CobU/CobP"/>
</dbReference>
<dbReference type="Gene3D" id="3.40.50.300">
    <property type="entry name" value="P-loop containing nucleotide triphosphate hydrolases"/>
    <property type="match status" value="1"/>
</dbReference>
<dbReference type="EMBL" id="RBZM01000005">
    <property type="protein sequence ID" value="RKP53955.1"/>
    <property type="molecule type" value="Genomic_DNA"/>
</dbReference>
<dbReference type="Pfam" id="PF02283">
    <property type="entry name" value="CobU"/>
    <property type="match status" value="1"/>
</dbReference>
<evidence type="ECO:0000313" key="2">
    <source>
        <dbReference type="Proteomes" id="UP000282076"/>
    </source>
</evidence>
<evidence type="ECO:0000313" key="1">
    <source>
        <dbReference type="EMBL" id="RKP53955.1"/>
    </source>
</evidence>
<dbReference type="GO" id="GO:0043752">
    <property type="term" value="F:adenosylcobinamide kinase activity"/>
    <property type="evidence" value="ECO:0007669"/>
    <property type="project" value="InterPro"/>
</dbReference>
<reference evidence="1 2" key="1">
    <citation type="submission" date="2018-10" db="EMBL/GenBank/DDBJ databases">
        <title>Cohnella sp. M2MS4P-1, whole genome shotgun sequence.</title>
        <authorList>
            <person name="Tuo L."/>
        </authorList>
    </citation>
    <scope>NUCLEOTIDE SEQUENCE [LARGE SCALE GENOMIC DNA]</scope>
    <source>
        <strain evidence="1 2">M2MS4P-1</strain>
    </source>
</reference>
<sequence length="204" mass="22819">MNAERGEHMLWTITGGIGSGKSVFAEELARTVGHEGIRLSCSPFPGNENRTDSLACSSRNDASFLWAESDADDMLANKLNSINLESNIFRADRRVLLLDSLSGWLRGLYYRIDDRQPEAEDRIEAAWEQALKAIFSFEGKLIVVTEEAFGGLSVSARELSYARRLSKANRRLTEESKVFYRMTSGMATEVKGYRINQAKGVPNE</sequence>
<dbReference type="Proteomes" id="UP000282076">
    <property type="component" value="Unassembled WGS sequence"/>
</dbReference>
<accession>A0A494XVS5</accession>
<dbReference type="InterPro" id="IPR027417">
    <property type="entry name" value="P-loop_NTPase"/>
</dbReference>
<gene>
    <name evidence="1" type="ORF">D7Z26_11215</name>
</gene>
<dbReference type="GO" id="GO:0009236">
    <property type="term" value="P:cobalamin biosynthetic process"/>
    <property type="evidence" value="ECO:0007669"/>
    <property type="project" value="UniProtKB-UniPathway"/>
</dbReference>
<dbReference type="GO" id="GO:0000166">
    <property type="term" value="F:nucleotide binding"/>
    <property type="evidence" value="ECO:0007669"/>
    <property type="project" value="InterPro"/>
</dbReference>
<comment type="caution">
    <text evidence="1">The sequence shown here is derived from an EMBL/GenBank/DDBJ whole genome shotgun (WGS) entry which is preliminary data.</text>
</comment>
<dbReference type="UniPathway" id="UPA00148">
    <property type="reaction ID" value="UER00236"/>
</dbReference>
<keyword evidence="2" id="KW-1185">Reference proteome</keyword>
<organism evidence="1 2">
    <name type="scientific">Cohnella endophytica</name>
    <dbReference type="NCBI Taxonomy" id="2419778"/>
    <lineage>
        <taxon>Bacteria</taxon>
        <taxon>Bacillati</taxon>
        <taxon>Bacillota</taxon>
        <taxon>Bacilli</taxon>
        <taxon>Bacillales</taxon>
        <taxon>Paenibacillaceae</taxon>
        <taxon>Cohnella</taxon>
    </lineage>
</organism>
<dbReference type="SUPFAM" id="SSF52540">
    <property type="entry name" value="P-loop containing nucleoside triphosphate hydrolases"/>
    <property type="match status" value="1"/>
</dbReference>
<dbReference type="AlphaFoldDB" id="A0A494XVS5"/>
<protein>
    <submittedName>
        <fullName evidence="1">Uncharacterized protein</fullName>
    </submittedName>
</protein>
<proteinExistence type="predicted"/>
<name>A0A494XVS5_9BACL</name>